<keyword evidence="3" id="KW-1185">Reference proteome</keyword>
<keyword evidence="2" id="KW-0456">Lyase</keyword>
<feature type="transmembrane region" description="Helical" evidence="1">
    <location>
        <begin position="12"/>
        <end position="32"/>
    </location>
</feature>
<name>A0ABU3GWQ1_9SPHI</name>
<feature type="transmembrane region" description="Helical" evidence="1">
    <location>
        <begin position="65"/>
        <end position="84"/>
    </location>
</feature>
<dbReference type="Proteomes" id="UP001258315">
    <property type="component" value="Unassembled WGS sequence"/>
</dbReference>
<keyword evidence="1" id="KW-0472">Membrane</keyword>
<evidence type="ECO:0000256" key="1">
    <source>
        <dbReference type="SAM" id="Phobius"/>
    </source>
</evidence>
<keyword evidence="1" id="KW-0812">Transmembrane</keyword>
<sequence>MERSQGIVLKNTRIPIIIIILFHVVGLVGFLVPPLTPYFLKLVPFHLLLMLAVVLINHYRPDEKFWLFALLIFAGGYTAEWIGVHKHWIFGDYTYGKTLGVKVADIPLMIGVNWLMLVYATGVLMQRSRLKSTIARIITGAIVLVALDLLIEPVAIKFDYWSWTNGHPPLKNYVGWFGVSALFLSVFELFKFKPQTIVAPVLLIVQFVFFGVLQLA</sequence>
<dbReference type="EC" id="4.2.1.161" evidence="2"/>
<dbReference type="GO" id="GO:0016829">
    <property type="term" value="F:lyase activity"/>
    <property type="evidence" value="ECO:0007669"/>
    <property type="project" value="UniProtKB-KW"/>
</dbReference>
<feature type="transmembrane region" description="Helical" evidence="1">
    <location>
        <begin position="197"/>
        <end position="215"/>
    </location>
</feature>
<dbReference type="EMBL" id="JAVLVU010000001">
    <property type="protein sequence ID" value="MDT3404188.1"/>
    <property type="molecule type" value="Genomic_DNA"/>
</dbReference>
<comment type="caution">
    <text evidence="2">The sequence shown here is derived from an EMBL/GenBank/DDBJ whole genome shotgun (WGS) entry which is preliminary data.</text>
</comment>
<feature type="transmembrane region" description="Helical" evidence="1">
    <location>
        <begin position="137"/>
        <end position="161"/>
    </location>
</feature>
<evidence type="ECO:0000313" key="3">
    <source>
        <dbReference type="Proteomes" id="UP001258315"/>
    </source>
</evidence>
<dbReference type="RefSeq" id="WP_311951525.1">
    <property type="nucleotide sequence ID" value="NZ_JAVLVU010000001.1"/>
</dbReference>
<organism evidence="2 3">
    <name type="scientific">Mucilaginibacter terrae</name>
    <dbReference type="NCBI Taxonomy" id="1955052"/>
    <lineage>
        <taxon>Bacteria</taxon>
        <taxon>Pseudomonadati</taxon>
        <taxon>Bacteroidota</taxon>
        <taxon>Sphingobacteriia</taxon>
        <taxon>Sphingobacteriales</taxon>
        <taxon>Sphingobacteriaceae</taxon>
        <taxon>Mucilaginibacter</taxon>
    </lineage>
</organism>
<evidence type="ECO:0000313" key="2">
    <source>
        <dbReference type="EMBL" id="MDT3404188.1"/>
    </source>
</evidence>
<reference evidence="3" key="1">
    <citation type="submission" date="2023-07" db="EMBL/GenBank/DDBJ databases">
        <title>Functional and genomic diversity of the sorghum phyllosphere microbiome.</title>
        <authorList>
            <person name="Shade A."/>
        </authorList>
    </citation>
    <scope>NUCLEOTIDE SEQUENCE [LARGE SCALE GENOMIC DNA]</scope>
    <source>
        <strain evidence="3">SORGH_AS_0422</strain>
    </source>
</reference>
<accession>A0ABU3GWQ1</accession>
<dbReference type="InterPro" id="IPR007354">
    <property type="entry name" value="CruF-like"/>
</dbReference>
<keyword evidence="1" id="KW-1133">Transmembrane helix</keyword>
<feature type="transmembrane region" description="Helical" evidence="1">
    <location>
        <begin position="104"/>
        <end position="125"/>
    </location>
</feature>
<dbReference type="Pfam" id="PF04240">
    <property type="entry name" value="Caroten_synth"/>
    <property type="match status" value="1"/>
</dbReference>
<dbReference type="PANTHER" id="PTHR39419">
    <property type="entry name" value="SLL0814 PROTEIN"/>
    <property type="match status" value="1"/>
</dbReference>
<feature type="transmembrane region" description="Helical" evidence="1">
    <location>
        <begin position="38"/>
        <end position="58"/>
    </location>
</feature>
<proteinExistence type="predicted"/>
<protein>
    <submittedName>
        <fullName evidence="2">Membrane protein</fullName>
        <ecNumber evidence="2">4.2.1.161</ecNumber>
    </submittedName>
</protein>
<feature type="transmembrane region" description="Helical" evidence="1">
    <location>
        <begin position="173"/>
        <end position="190"/>
    </location>
</feature>
<dbReference type="PANTHER" id="PTHR39419:SF1">
    <property type="entry name" value="SLL0814 PROTEIN"/>
    <property type="match status" value="1"/>
</dbReference>
<gene>
    <name evidence="2" type="ORF">QE417_003260</name>
</gene>